<feature type="region of interest" description="Disordered" evidence="1">
    <location>
        <begin position="624"/>
        <end position="650"/>
    </location>
</feature>
<proteinExistence type="predicted"/>
<dbReference type="GO" id="GO:0008023">
    <property type="term" value="C:transcription elongation factor complex"/>
    <property type="evidence" value="ECO:0007669"/>
    <property type="project" value="InterPro"/>
</dbReference>
<organism evidence="3 4">
    <name type="scientific">Labrus bergylta</name>
    <name type="common">ballan wrasse</name>
    <dbReference type="NCBI Taxonomy" id="56723"/>
    <lineage>
        <taxon>Eukaryota</taxon>
        <taxon>Metazoa</taxon>
        <taxon>Chordata</taxon>
        <taxon>Craniata</taxon>
        <taxon>Vertebrata</taxon>
        <taxon>Euteleostomi</taxon>
        <taxon>Actinopterygii</taxon>
        <taxon>Neopterygii</taxon>
        <taxon>Teleostei</taxon>
        <taxon>Neoteleostei</taxon>
        <taxon>Acanthomorphata</taxon>
        <taxon>Eupercaria</taxon>
        <taxon>Labriformes</taxon>
        <taxon>Labridae</taxon>
        <taxon>Labrus</taxon>
    </lineage>
</organism>
<dbReference type="Proteomes" id="UP000261660">
    <property type="component" value="Unplaced"/>
</dbReference>
<feature type="compositionally biased region" description="Basic residues" evidence="1">
    <location>
        <begin position="896"/>
        <end position="906"/>
    </location>
</feature>
<dbReference type="GO" id="GO:0042796">
    <property type="term" value="P:snRNA transcription by RNA polymerase III"/>
    <property type="evidence" value="ECO:0007669"/>
    <property type="project" value="TreeGrafter"/>
</dbReference>
<feature type="compositionally biased region" description="Low complexity" evidence="1">
    <location>
        <begin position="885"/>
        <end position="895"/>
    </location>
</feature>
<dbReference type="InParanoid" id="A0A3Q3FW55"/>
<dbReference type="PANTHER" id="PTHR14633">
    <property type="entry name" value="LITTLE ELONGATION COMPLEX SUBUNIT 2"/>
    <property type="match status" value="1"/>
</dbReference>
<evidence type="ECO:0000313" key="4">
    <source>
        <dbReference type="Proteomes" id="UP000261660"/>
    </source>
</evidence>
<evidence type="ECO:0000313" key="3">
    <source>
        <dbReference type="Ensembl" id="ENSLBEP00000023133.1"/>
    </source>
</evidence>
<dbReference type="GO" id="GO:0045945">
    <property type="term" value="P:positive regulation of transcription by RNA polymerase III"/>
    <property type="evidence" value="ECO:0007669"/>
    <property type="project" value="TreeGrafter"/>
</dbReference>
<evidence type="ECO:0000259" key="2">
    <source>
        <dbReference type="Pfam" id="PF10505"/>
    </source>
</evidence>
<dbReference type="GO" id="GO:0042795">
    <property type="term" value="P:snRNA transcription by RNA polymerase II"/>
    <property type="evidence" value="ECO:0007669"/>
    <property type="project" value="TreeGrafter"/>
</dbReference>
<reference evidence="3" key="2">
    <citation type="submission" date="2025-09" db="UniProtKB">
        <authorList>
            <consortium name="Ensembl"/>
        </authorList>
    </citation>
    <scope>IDENTIFICATION</scope>
</reference>
<dbReference type="STRING" id="56723.ENSLBEP00000023133"/>
<dbReference type="InterPro" id="IPR019535">
    <property type="entry name" value="ICE2_C"/>
</dbReference>
<reference evidence="3" key="1">
    <citation type="submission" date="2025-08" db="UniProtKB">
        <authorList>
            <consortium name="Ensembl"/>
        </authorList>
    </citation>
    <scope>IDENTIFICATION</scope>
</reference>
<protein>
    <submittedName>
        <fullName evidence="3">Interactor of little elongator complex ELL subunit 2</fullName>
    </submittedName>
</protein>
<feature type="region of interest" description="Disordered" evidence="1">
    <location>
        <begin position="584"/>
        <end position="610"/>
    </location>
</feature>
<keyword evidence="4" id="KW-1185">Reference proteome</keyword>
<name>A0A3Q3FW55_9LABR</name>
<feature type="region of interest" description="Disordered" evidence="1">
    <location>
        <begin position="66"/>
        <end position="98"/>
    </location>
</feature>
<feature type="region of interest" description="Disordered" evidence="1">
    <location>
        <begin position="883"/>
        <end position="909"/>
    </location>
</feature>
<feature type="compositionally biased region" description="Basic residues" evidence="1">
    <location>
        <begin position="548"/>
        <end position="557"/>
    </location>
</feature>
<accession>A0A3Q3FW55</accession>
<evidence type="ECO:0000256" key="1">
    <source>
        <dbReference type="SAM" id="MobiDB-lite"/>
    </source>
</evidence>
<feature type="compositionally biased region" description="Polar residues" evidence="1">
    <location>
        <begin position="452"/>
        <end position="465"/>
    </location>
</feature>
<sequence>MELVWEDPPVPDAPFFTRDLYDKYSLAPNIRELWSSLQSPVENSNIKHEGDANAARASFFSTKEEVADNSNISQEESCLYSDDGEDNEKKEADDAFPDPRLPYPCLSSLSSNMHRAYLDCLIKKKTRDTPQALQARVNTEVMEFTRYLQDVAKICADDYFFISQGARQYSEDFFRGCLECIKTYPQLYQIHEMTSLTGGTFNPGLTLTFEKQLLIMGNVDITDHKIVPADAQLASDYQSVSSENPPAKKAKDMHATVSDDSNAQTLCDRYEPQVCLTRDALVRLLDNHGPGFGEQWELPVWVKCKQEKGSSQKKTVYVDSPLLKTEMTVRERSHLFHEESLKLSFNRNGSKNIFHVMTELPAGEQLLSQENSKRELVSFESGLDFDVDLTDLETFGETVSTKTSQMKKMQTEQDASISKKAAIPSPLSKSKRSAENLVNCSSSQEEMDVSLTDMNDPTTEETTQPVVCDVTEPKTELMRPDSAQESDKDLIVAEDSDDEKLVIDDIVSPAKTPTTQAKPRTTPCSADSPSTPVSEPESANSESSSPQKGKRQRRQPKRSNAAPKSGDQLGEILRMQTAMFNTANDTAKQSTTSPETKTPTQCTGTPAHSHQTSLVKPCVTSYLERSQNQERETCTAPQESTPAAKFTSTERKKILSEDLQAGAEDEQDYEPPEEGNLLYKLYSLQDLLLMVRSSVSLTHSRNVRSSQNQFVPVHVLPKLEYQLCYGVECLSSSEACQLWTETTLHSSTVSYIAHINAFTSKVALLRKLPDAWKQNISCGFKPSKSLNILHHLLKKLTGLEEGHYLITHEAGKPFVTFLKEAKGKVSRGSYNLQQAHSTVPKHPASDLVPWIPVDPAVVLPFHLKHGRAPCTFPITPMLKTKYSHGAGQANNNQKTGGKKKKKRAAKLRGGAGPVLERKLMTVCDFNLEKHCDLNCEC</sequence>
<feature type="domain" description="Little elongation complex subunit 2 C-terminal" evidence="2">
    <location>
        <begin position="667"/>
        <end position="873"/>
    </location>
</feature>
<dbReference type="PANTHER" id="PTHR14633:SF3">
    <property type="entry name" value="LITTLE ELONGATION COMPLEX SUBUNIT 2"/>
    <property type="match status" value="1"/>
</dbReference>
<feature type="compositionally biased region" description="Polar residues" evidence="1">
    <location>
        <begin position="511"/>
        <end position="531"/>
    </location>
</feature>
<feature type="compositionally biased region" description="Polar residues" evidence="1">
    <location>
        <begin position="403"/>
        <end position="416"/>
    </location>
</feature>
<dbReference type="Ensembl" id="ENSLBET00000024340.1">
    <property type="protein sequence ID" value="ENSLBEP00000023133.1"/>
    <property type="gene ID" value="ENSLBEG00000017730.1"/>
</dbReference>
<dbReference type="Pfam" id="PF10505">
    <property type="entry name" value="NARG2_C"/>
    <property type="match status" value="1"/>
</dbReference>
<dbReference type="GeneTree" id="ENSGT00390000006883"/>
<dbReference type="AlphaFoldDB" id="A0A3Q3FW55"/>
<feature type="region of interest" description="Disordered" evidence="1">
    <location>
        <begin position="403"/>
        <end position="569"/>
    </location>
</feature>
<feature type="compositionally biased region" description="Low complexity" evidence="1">
    <location>
        <begin position="532"/>
        <end position="547"/>
    </location>
</feature>